<sequence>MINAAAERLLSLARGEGGWRAHIPGAVSPLSVCVCYRAEGLRLLKVDRGEDCSHQHLGSEWPLMLRGVFDGSGHRGMLLTLPHSPKSPRSCGMPRKLLLLGPLEWD</sequence>
<dbReference type="AlphaFoldDB" id="A0AAN7Y3K4"/>
<reference evidence="1 2" key="2">
    <citation type="journal article" date="2023" name="Mol. Biol. Evol.">
        <title>Genomics of Secondarily Temperate Adaptation in the Only Non-Antarctic Icefish.</title>
        <authorList>
            <person name="Rivera-Colon A.G."/>
            <person name="Rayamajhi N."/>
            <person name="Minhas B.F."/>
            <person name="Madrigal G."/>
            <person name="Bilyk K.T."/>
            <person name="Yoon V."/>
            <person name="Hune M."/>
            <person name="Gregory S."/>
            <person name="Cheng C.H.C."/>
            <person name="Catchen J.M."/>
        </authorList>
    </citation>
    <scope>NUCLEOTIDE SEQUENCE [LARGE SCALE GENOMIC DNA]</scope>
    <source>
        <strain evidence="1">JMC-PN-2008</strain>
    </source>
</reference>
<dbReference type="Proteomes" id="UP001346869">
    <property type="component" value="Unassembled WGS sequence"/>
</dbReference>
<evidence type="ECO:0000313" key="1">
    <source>
        <dbReference type="EMBL" id="KAK5870767.1"/>
    </source>
</evidence>
<gene>
    <name evidence="1" type="ORF">PBY51_003688</name>
</gene>
<name>A0AAN7Y3K4_ELEMC</name>
<comment type="caution">
    <text evidence="1">The sequence shown here is derived from an EMBL/GenBank/DDBJ whole genome shotgun (WGS) entry which is preliminary data.</text>
</comment>
<evidence type="ECO:0000313" key="2">
    <source>
        <dbReference type="Proteomes" id="UP001346869"/>
    </source>
</evidence>
<organism evidence="1 2">
    <name type="scientific">Eleginops maclovinus</name>
    <name type="common">Patagonian blennie</name>
    <name type="synonym">Eleginus maclovinus</name>
    <dbReference type="NCBI Taxonomy" id="56733"/>
    <lineage>
        <taxon>Eukaryota</taxon>
        <taxon>Metazoa</taxon>
        <taxon>Chordata</taxon>
        <taxon>Craniata</taxon>
        <taxon>Vertebrata</taxon>
        <taxon>Euteleostomi</taxon>
        <taxon>Actinopterygii</taxon>
        <taxon>Neopterygii</taxon>
        <taxon>Teleostei</taxon>
        <taxon>Neoteleostei</taxon>
        <taxon>Acanthomorphata</taxon>
        <taxon>Eupercaria</taxon>
        <taxon>Perciformes</taxon>
        <taxon>Notothenioidei</taxon>
        <taxon>Eleginopidae</taxon>
        <taxon>Eleginops</taxon>
    </lineage>
</organism>
<dbReference type="EMBL" id="JAUZQC010000005">
    <property type="protein sequence ID" value="KAK5870767.1"/>
    <property type="molecule type" value="Genomic_DNA"/>
</dbReference>
<protein>
    <submittedName>
        <fullName evidence="1">Uncharacterized protein</fullName>
    </submittedName>
</protein>
<proteinExistence type="predicted"/>
<keyword evidence="2" id="KW-1185">Reference proteome</keyword>
<reference evidence="1 2" key="1">
    <citation type="journal article" date="2023" name="Genes (Basel)">
        <title>Chromosome-Level Genome Assembly and Circadian Gene Repertoire of the Patagonia Blennie Eleginops maclovinus-The Closest Ancestral Proxy of Antarctic Cryonotothenioids.</title>
        <authorList>
            <person name="Cheng C.C."/>
            <person name="Rivera-Colon A.G."/>
            <person name="Minhas B.F."/>
            <person name="Wilson L."/>
            <person name="Rayamajhi N."/>
            <person name="Vargas-Chacoff L."/>
            <person name="Catchen J.M."/>
        </authorList>
    </citation>
    <scope>NUCLEOTIDE SEQUENCE [LARGE SCALE GENOMIC DNA]</scope>
    <source>
        <strain evidence="1">JMC-PN-2008</strain>
    </source>
</reference>
<accession>A0AAN7Y3K4</accession>